<keyword evidence="3" id="KW-1185">Reference proteome</keyword>
<reference evidence="2 3" key="1">
    <citation type="submission" date="2019-10" db="EMBL/GenBank/DDBJ databases">
        <title>Actinomadura rubteroloni sp. nov. and Actinomadura macrotermitis sp. nov., isolated from the gut of fungus growing-termite Macrotermes natalensis.</title>
        <authorList>
            <person name="Benndorf R."/>
            <person name="Martin K."/>
            <person name="Kuefner M."/>
            <person name="De Beer W."/>
            <person name="Kaster A.-K."/>
            <person name="Vollmers J."/>
            <person name="Poulsen M."/>
            <person name="Beemelmanns C."/>
        </authorList>
    </citation>
    <scope>NUCLEOTIDE SEQUENCE [LARGE SCALE GENOMIC DNA]</scope>
    <source>
        <strain evidence="2 3">RB68</strain>
    </source>
</reference>
<gene>
    <name evidence="2" type="ORF">ACRB68_13070</name>
</gene>
<comment type="caution">
    <text evidence="2">The sequence shown here is derived from an EMBL/GenBank/DDBJ whole genome shotgun (WGS) entry which is preliminary data.</text>
</comment>
<evidence type="ECO:0000256" key="1">
    <source>
        <dbReference type="SAM" id="Phobius"/>
    </source>
</evidence>
<dbReference type="Proteomes" id="UP000487268">
    <property type="component" value="Unassembled WGS sequence"/>
</dbReference>
<evidence type="ECO:0000313" key="2">
    <source>
        <dbReference type="EMBL" id="MQY03265.1"/>
    </source>
</evidence>
<feature type="transmembrane region" description="Helical" evidence="1">
    <location>
        <begin position="29"/>
        <end position="48"/>
    </location>
</feature>
<accession>A0A7K0BQ13</accession>
<evidence type="ECO:0000313" key="3">
    <source>
        <dbReference type="Proteomes" id="UP000487268"/>
    </source>
</evidence>
<dbReference type="AlphaFoldDB" id="A0A7K0BQ13"/>
<keyword evidence="1" id="KW-0472">Membrane</keyword>
<protein>
    <submittedName>
        <fullName evidence="2">Uncharacterized protein</fullName>
    </submittedName>
</protein>
<feature type="transmembrane region" description="Helical" evidence="1">
    <location>
        <begin position="80"/>
        <end position="101"/>
    </location>
</feature>
<feature type="transmembrane region" description="Helical" evidence="1">
    <location>
        <begin position="55"/>
        <end position="74"/>
    </location>
</feature>
<sequence length="111" mass="10689">MIAGGLRWGLAFFFVPALAIRYGVTFGHPAVAAAAGLLVAGAAAAAAVREAPGLPAGRLTLAAVVGAAAAYASVRLVTDAYYEAGLLRGLAAGFAAVVAVAGSSTGRSSSA</sequence>
<name>A0A7K0BQ13_9ACTN</name>
<keyword evidence="1" id="KW-0812">Transmembrane</keyword>
<dbReference type="EMBL" id="WEGH01000001">
    <property type="protein sequence ID" value="MQY03265.1"/>
    <property type="molecule type" value="Genomic_DNA"/>
</dbReference>
<keyword evidence="1" id="KW-1133">Transmembrane helix</keyword>
<organism evidence="2 3">
    <name type="scientific">Actinomadura macrotermitis</name>
    <dbReference type="NCBI Taxonomy" id="2585200"/>
    <lineage>
        <taxon>Bacteria</taxon>
        <taxon>Bacillati</taxon>
        <taxon>Actinomycetota</taxon>
        <taxon>Actinomycetes</taxon>
        <taxon>Streptosporangiales</taxon>
        <taxon>Thermomonosporaceae</taxon>
        <taxon>Actinomadura</taxon>
    </lineage>
</organism>
<proteinExistence type="predicted"/>